<keyword evidence="2" id="KW-1185">Reference proteome</keyword>
<gene>
    <name evidence="1" type="ORF">L596_025174</name>
</gene>
<dbReference type="Proteomes" id="UP000298663">
    <property type="component" value="Unassembled WGS sequence"/>
</dbReference>
<dbReference type="EMBL" id="AZBU02000009">
    <property type="protein sequence ID" value="TKR64684.1"/>
    <property type="molecule type" value="Genomic_DNA"/>
</dbReference>
<dbReference type="AlphaFoldDB" id="A0A4U5M737"/>
<evidence type="ECO:0000313" key="1">
    <source>
        <dbReference type="EMBL" id="TKR64684.1"/>
    </source>
</evidence>
<reference evidence="1 2" key="2">
    <citation type="journal article" date="2019" name="G3 (Bethesda)">
        <title>Hybrid Assembly of the Genome of the Entomopathogenic Nematode Steinernema carpocapsae Identifies the X-Chromosome.</title>
        <authorList>
            <person name="Serra L."/>
            <person name="Macchietto M."/>
            <person name="Macias-Munoz A."/>
            <person name="McGill C.J."/>
            <person name="Rodriguez I.M."/>
            <person name="Rodriguez B."/>
            <person name="Murad R."/>
            <person name="Mortazavi A."/>
        </authorList>
    </citation>
    <scope>NUCLEOTIDE SEQUENCE [LARGE SCALE GENOMIC DNA]</scope>
    <source>
        <strain evidence="1 2">ALL</strain>
    </source>
</reference>
<reference evidence="1 2" key="1">
    <citation type="journal article" date="2015" name="Genome Biol.">
        <title>Comparative genomics of Steinernema reveals deeply conserved gene regulatory networks.</title>
        <authorList>
            <person name="Dillman A.R."/>
            <person name="Macchietto M."/>
            <person name="Porter C.F."/>
            <person name="Rogers A."/>
            <person name="Williams B."/>
            <person name="Antoshechkin I."/>
            <person name="Lee M.M."/>
            <person name="Goodwin Z."/>
            <person name="Lu X."/>
            <person name="Lewis E.E."/>
            <person name="Goodrich-Blair H."/>
            <person name="Stock S.P."/>
            <person name="Adams B.J."/>
            <person name="Sternberg P.W."/>
            <person name="Mortazavi A."/>
        </authorList>
    </citation>
    <scope>NUCLEOTIDE SEQUENCE [LARGE SCALE GENOMIC DNA]</scope>
    <source>
        <strain evidence="1 2">ALL</strain>
    </source>
</reference>
<name>A0A4U5M737_STECR</name>
<sequence>MEVKLCRTRGGFNPVNFVLSLVRIWRGFGAKFSPCPWTFGTGAFREGTLRSRITISRFVDFNVTPEAINSSITEKQSENISYNFAQRDANPRCTLQNLYGDG</sequence>
<comment type="caution">
    <text evidence="1">The sequence shown here is derived from an EMBL/GenBank/DDBJ whole genome shotgun (WGS) entry which is preliminary data.</text>
</comment>
<evidence type="ECO:0000313" key="2">
    <source>
        <dbReference type="Proteomes" id="UP000298663"/>
    </source>
</evidence>
<organism evidence="1 2">
    <name type="scientific">Steinernema carpocapsae</name>
    <name type="common">Entomopathogenic nematode</name>
    <dbReference type="NCBI Taxonomy" id="34508"/>
    <lineage>
        <taxon>Eukaryota</taxon>
        <taxon>Metazoa</taxon>
        <taxon>Ecdysozoa</taxon>
        <taxon>Nematoda</taxon>
        <taxon>Chromadorea</taxon>
        <taxon>Rhabditida</taxon>
        <taxon>Tylenchina</taxon>
        <taxon>Panagrolaimomorpha</taxon>
        <taxon>Strongyloidoidea</taxon>
        <taxon>Steinernematidae</taxon>
        <taxon>Steinernema</taxon>
    </lineage>
</organism>
<protein>
    <submittedName>
        <fullName evidence="1">Uncharacterized protein</fullName>
    </submittedName>
</protein>
<accession>A0A4U5M737</accession>
<proteinExistence type="predicted"/>